<reference evidence="2 3" key="2">
    <citation type="submission" date="2017-02" db="EMBL/GenBank/DDBJ databases">
        <title>Draft genome sequence of Streptomyces phaeoluteigriseus type strain DSM41896.</title>
        <authorList>
            <person name="Salih T.S."/>
            <person name="Algora Gallardo L."/>
            <person name="Melo Santos T."/>
            <person name="Filgueira Martinez S."/>
            <person name="Herron P.R."/>
        </authorList>
    </citation>
    <scope>NUCLEOTIDE SEQUENCE [LARGE SCALE GENOMIC DNA]</scope>
    <source>
        <strain evidence="2 3">DSM 41896</strain>
    </source>
</reference>
<feature type="compositionally biased region" description="Basic and acidic residues" evidence="1">
    <location>
        <begin position="30"/>
        <end position="48"/>
    </location>
</feature>
<accession>A0A1V6MV95</accession>
<dbReference type="EMBL" id="MPOH02000009">
    <property type="protein sequence ID" value="OQD56203.1"/>
    <property type="molecule type" value="Genomic_DNA"/>
</dbReference>
<name>A0A1V6MV95_9ACTN</name>
<reference evidence="3" key="1">
    <citation type="submission" date="2016-11" db="EMBL/GenBank/DDBJ databases">
        <authorList>
            <person name="Schniete J.K."/>
            <person name="Salih T."/>
            <person name="Algora Gallardo L."/>
            <person name="Martinez Fernandez S."/>
            <person name="Herron P.R."/>
        </authorList>
    </citation>
    <scope>NUCLEOTIDE SEQUENCE [LARGE SCALE GENOMIC DNA]</scope>
    <source>
        <strain evidence="3">DSM 41896</strain>
    </source>
</reference>
<gene>
    <name evidence="2" type="ORF">BM536_007710</name>
</gene>
<organism evidence="2 3">
    <name type="scientific">Streptomyces phaeoluteigriseus</name>
    <dbReference type="NCBI Taxonomy" id="114686"/>
    <lineage>
        <taxon>Bacteria</taxon>
        <taxon>Bacillati</taxon>
        <taxon>Actinomycetota</taxon>
        <taxon>Actinomycetes</taxon>
        <taxon>Kitasatosporales</taxon>
        <taxon>Streptomycetaceae</taxon>
        <taxon>Streptomyces</taxon>
        <taxon>Streptomyces aurantiacus group</taxon>
    </lineage>
</organism>
<sequence length="165" mass="17635">MAGQSQQSDGRRGGGSQGQRHAGRTVAEAVVHDGDTDHGRDDRVDQGHGHQRHRETGIAVRRLRRGQSRPGHDRRQAQAHRLRADGRHRPAVHDHLDVDRRHAERHTGRRASTAARPAGRRTPAAAPASRAATPMPPAAISDWSRTASGTAGPVSTSTVSRAGAG</sequence>
<evidence type="ECO:0000256" key="1">
    <source>
        <dbReference type="SAM" id="MobiDB-lite"/>
    </source>
</evidence>
<dbReference type="Proteomes" id="UP000184286">
    <property type="component" value="Unassembled WGS sequence"/>
</dbReference>
<feature type="non-terminal residue" evidence="2">
    <location>
        <position position="165"/>
    </location>
</feature>
<comment type="caution">
    <text evidence="2">The sequence shown here is derived from an EMBL/GenBank/DDBJ whole genome shotgun (WGS) entry which is preliminary data.</text>
</comment>
<feature type="compositionally biased region" description="Basic and acidic residues" evidence="1">
    <location>
        <begin position="70"/>
        <end position="106"/>
    </location>
</feature>
<evidence type="ECO:0000313" key="2">
    <source>
        <dbReference type="EMBL" id="OQD56203.1"/>
    </source>
</evidence>
<proteinExistence type="predicted"/>
<protein>
    <submittedName>
        <fullName evidence="2">Uncharacterized protein</fullName>
    </submittedName>
</protein>
<feature type="compositionally biased region" description="Low complexity" evidence="1">
    <location>
        <begin position="110"/>
        <end position="133"/>
    </location>
</feature>
<evidence type="ECO:0000313" key="3">
    <source>
        <dbReference type="Proteomes" id="UP000184286"/>
    </source>
</evidence>
<feature type="region of interest" description="Disordered" evidence="1">
    <location>
        <begin position="1"/>
        <end position="165"/>
    </location>
</feature>
<feature type="compositionally biased region" description="Polar residues" evidence="1">
    <location>
        <begin position="143"/>
        <end position="165"/>
    </location>
</feature>
<dbReference type="AlphaFoldDB" id="A0A1V6MV95"/>